<organism evidence="3 4">
    <name type="scientific">Littorina saxatilis</name>
    <dbReference type="NCBI Taxonomy" id="31220"/>
    <lineage>
        <taxon>Eukaryota</taxon>
        <taxon>Metazoa</taxon>
        <taxon>Spiralia</taxon>
        <taxon>Lophotrochozoa</taxon>
        <taxon>Mollusca</taxon>
        <taxon>Gastropoda</taxon>
        <taxon>Caenogastropoda</taxon>
        <taxon>Littorinimorpha</taxon>
        <taxon>Littorinoidea</taxon>
        <taxon>Littorinidae</taxon>
        <taxon>Littorina</taxon>
    </lineage>
</organism>
<keyword evidence="4" id="KW-1185">Reference proteome</keyword>
<feature type="compositionally biased region" description="Gly residues" evidence="1">
    <location>
        <begin position="1019"/>
        <end position="1030"/>
    </location>
</feature>
<feature type="region of interest" description="Disordered" evidence="1">
    <location>
        <begin position="791"/>
        <end position="1072"/>
    </location>
</feature>
<keyword evidence="2" id="KW-1133">Transmembrane helix</keyword>
<feature type="compositionally biased region" description="Low complexity" evidence="1">
    <location>
        <begin position="904"/>
        <end position="925"/>
    </location>
</feature>
<proteinExistence type="predicted"/>
<feature type="region of interest" description="Disordered" evidence="1">
    <location>
        <begin position="167"/>
        <end position="191"/>
    </location>
</feature>
<feature type="compositionally biased region" description="Low complexity" evidence="1">
    <location>
        <begin position="960"/>
        <end position="969"/>
    </location>
</feature>
<feature type="transmembrane region" description="Helical" evidence="2">
    <location>
        <begin position="218"/>
        <end position="240"/>
    </location>
</feature>
<evidence type="ECO:0008006" key="5">
    <source>
        <dbReference type="Google" id="ProtNLM"/>
    </source>
</evidence>
<protein>
    <recommendedName>
        <fullName evidence="5">Ig-like domain-containing protein</fullName>
    </recommendedName>
</protein>
<feature type="region of interest" description="Disordered" evidence="1">
    <location>
        <begin position="626"/>
        <end position="694"/>
    </location>
</feature>
<feature type="compositionally biased region" description="Basic residues" evidence="1">
    <location>
        <begin position="672"/>
        <end position="690"/>
    </location>
</feature>
<feature type="compositionally biased region" description="Basic and acidic residues" evidence="1">
    <location>
        <begin position="927"/>
        <end position="951"/>
    </location>
</feature>
<evidence type="ECO:0000313" key="4">
    <source>
        <dbReference type="Proteomes" id="UP001374579"/>
    </source>
</evidence>
<feature type="compositionally biased region" description="Low complexity" evidence="1">
    <location>
        <begin position="174"/>
        <end position="191"/>
    </location>
</feature>
<dbReference type="Proteomes" id="UP001374579">
    <property type="component" value="Unassembled WGS sequence"/>
</dbReference>
<feature type="compositionally biased region" description="Basic and acidic residues" evidence="1">
    <location>
        <begin position="854"/>
        <end position="864"/>
    </location>
</feature>
<evidence type="ECO:0000256" key="1">
    <source>
        <dbReference type="SAM" id="MobiDB-lite"/>
    </source>
</evidence>
<feature type="compositionally biased region" description="Basic and acidic residues" evidence="1">
    <location>
        <begin position="823"/>
        <end position="836"/>
    </location>
</feature>
<evidence type="ECO:0000256" key="2">
    <source>
        <dbReference type="SAM" id="Phobius"/>
    </source>
</evidence>
<feature type="region of interest" description="Disordered" evidence="1">
    <location>
        <begin position="707"/>
        <end position="774"/>
    </location>
</feature>
<feature type="compositionally biased region" description="Polar residues" evidence="1">
    <location>
        <begin position="715"/>
        <end position="738"/>
    </location>
</feature>
<gene>
    <name evidence="3" type="ORF">V1264_002620</name>
</gene>
<dbReference type="EMBL" id="JBAMIC010000012">
    <property type="protein sequence ID" value="KAK7098288.1"/>
    <property type="molecule type" value="Genomic_DNA"/>
</dbReference>
<feature type="compositionally biased region" description="Basic and acidic residues" evidence="1">
    <location>
        <begin position="364"/>
        <end position="374"/>
    </location>
</feature>
<feature type="compositionally biased region" description="Polar residues" evidence="1">
    <location>
        <begin position="1043"/>
        <end position="1065"/>
    </location>
</feature>
<feature type="compositionally biased region" description="Basic residues" evidence="1">
    <location>
        <begin position="456"/>
        <end position="466"/>
    </location>
</feature>
<keyword evidence="2" id="KW-0472">Membrane</keyword>
<accession>A0AAN9B395</accession>
<comment type="caution">
    <text evidence="3">The sequence shown here is derived from an EMBL/GenBank/DDBJ whole genome shotgun (WGS) entry which is preliminary data.</text>
</comment>
<feature type="transmembrane region" description="Helical" evidence="2">
    <location>
        <begin position="12"/>
        <end position="34"/>
    </location>
</feature>
<feature type="compositionally biased region" description="Polar residues" evidence="1">
    <location>
        <begin position="894"/>
        <end position="903"/>
    </location>
</feature>
<feature type="region of interest" description="Disordered" evidence="1">
    <location>
        <begin position="593"/>
        <end position="612"/>
    </location>
</feature>
<feature type="region of interest" description="Disordered" evidence="1">
    <location>
        <begin position="442"/>
        <end position="538"/>
    </location>
</feature>
<keyword evidence="2" id="KW-0812">Transmembrane</keyword>
<feature type="compositionally biased region" description="Polar residues" evidence="1">
    <location>
        <begin position="791"/>
        <end position="808"/>
    </location>
</feature>
<name>A0AAN9B395_9CAEN</name>
<evidence type="ECO:0000313" key="3">
    <source>
        <dbReference type="EMBL" id="KAK7098288.1"/>
    </source>
</evidence>
<feature type="region of interest" description="Disordered" evidence="1">
    <location>
        <begin position="332"/>
        <end position="389"/>
    </location>
</feature>
<sequence>MAGDGGKTRPAGVRLFDSVSPAVVVLVYLALAVISMETGRVQAVCDFKDDYIASEAWLELVCECYQGTVSDSDSTDFKIREKLKMIRVKPSETKILFDSKTQKTTPSVEVKANEMTEHNPEKGRMRLFLRLKHVSASDEATYKCVISGRNDENSGIKTKQLSYNFTLPPPQSTPPTLTTTWKTPPSTPQPAQTTIAITTTISPGLITGNPEESSKTNVYILVAILSFLLIVIVIVIICFVRVRVRRQREKAARTESLDFDFGQTHTANHNLVFKPSINDNANHCHGNHSADACTHNTCDNCHSPACNGAAQGQGHRQDNGGGRNARGVDSVPLLPVHTCPTHARTGRQSAGSEEHRRQRFLFDTPRRPRPRDNSHFAATPAHAVAPPPASRSCYALDSMDLVTDSEDSMYQYRNSRRLSFPRFHYGEEEDFTVLPSHYHGNAAYGHPRRSLSQQSLHRHSRHHRRPYPTQAPPLDVTYAPSTNPRQPHNGYLPRDYAGAPYQTTPLVSPNGQRPRMRSEEGGEAPPFPTGSKERRQPSLAVRVREDNNVAYSDTFFGESSAREDAVHQANEPVYNGGGGVVLPEPVPRVYRELQPPAQSRRGTTTPDVAMASEDEMTRHRVSPYGTAAGNMIVDPQRHPQDRSGYPVQSLPSRRRRHNTSPPPRQYHTSSVPRKRSGDRHAGRSIHHNRSHPQLFYLSDAENGGLITYHLPGDSSHPQQYIVQQPPKQRSGRSFSQSAADGFDYDSRHRGVSSNRRGSELESDGQGQGHPANQDRYSHSYLRAAERQNLLSRENVSPSRGPATTNLNVPLTGRVDVIAGSGSRGEEASGRQKDPAVDRPSGSGRRGDRQRRRERSNDEQDDPHATRRKATPATTSDTSPDLARQRSAHPRRHSVSSSDSDNFHTPTPNTPTTTTAPITIASTSGEPRPPHHREPHDEINLRDIKTDNETRPKRPVSSRINTATATATNNGDNLPVACAADVAVRDPGLGGPSPSRCAGRLQKKESVSRSRGGSRRSEASGGGPEGRGVGPEGWAHLGVDIMTSADNSLSGQCSQYTTTNHSTTVKTPHPRVE</sequence>
<feature type="compositionally biased region" description="Polar residues" evidence="1">
    <location>
        <begin position="501"/>
        <end position="511"/>
    </location>
</feature>
<reference evidence="3 4" key="1">
    <citation type="submission" date="2024-02" db="EMBL/GenBank/DDBJ databases">
        <title>Chromosome-scale genome assembly of the rough periwinkle Littorina saxatilis.</title>
        <authorList>
            <person name="De Jode A."/>
            <person name="Faria R."/>
            <person name="Formenti G."/>
            <person name="Sims Y."/>
            <person name="Smith T.P."/>
            <person name="Tracey A."/>
            <person name="Wood J.M.D."/>
            <person name="Zagrodzka Z.B."/>
            <person name="Johannesson K."/>
            <person name="Butlin R.K."/>
            <person name="Leder E.H."/>
        </authorList>
    </citation>
    <scope>NUCLEOTIDE SEQUENCE [LARGE SCALE GENOMIC DNA]</scope>
    <source>
        <strain evidence="3">Snail1</strain>
        <tissue evidence="3">Muscle</tissue>
    </source>
</reference>
<feature type="compositionally biased region" description="Polar residues" evidence="1">
    <location>
        <begin position="596"/>
        <end position="606"/>
    </location>
</feature>
<dbReference type="AlphaFoldDB" id="A0AAN9B395"/>